<keyword evidence="2" id="KW-0255">Endonuclease</keyword>
<evidence type="ECO:0000259" key="1">
    <source>
        <dbReference type="Pfam" id="PF14279"/>
    </source>
</evidence>
<dbReference type="InterPro" id="IPR029471">
    <property type="entry name" value="HNH_5"/>
</dbReference>
<keyword evidence="2" id="KW-0378">Hydrolase</keyword>
<dbReference type="GO" id="GO:0004519">
    <property type="term" value="F:endonuclease activity"/>
    <property type="evidence" value="ECO:0007669"/>
    <property type="project" value="UniProtKB-KW"/>
</dbReference>
<dbReference type="Gene3D" id="1.10.30.50">
    <property type="match status" value="1"/>
</dbReference>
<sequence>MGLSNRDKRILASKQIYMSRYSFPYHEMAEFLNSDKFINMSIGDIIETPQLGEGLYVDYIKRPKLKSHLDKEFVELSLTSKRLDTLKYSNKCICCGLEGVAFKPSMSSCTKGYRGHINLYSNRGVLFTVDHLKPHSMGGRTEANNLVTCCIECNNLKGSTYKPWSWIREQILRSKGNINNLSNQLTGGGHSTNYLTSVYERILWEEDNK</sequence>
<dbReference type="InterPro" id="IPR003615">
    <property type="entry name" value="HNH_nuc"/>
</dbReference>
<protein>
    <submittedName>
        <fullName evidence="2">HNH homing endonuclease</fullName>
    </submittedName>
</protein>
<dbReference type="GeneID" id="54988565"/>
<evidence type="ECO:0000313" key="2">
    <source>
        <dbReference type="EMBL" id="AUV60016.1"/>
    </source>
</evidence>
<accession>A0A2K9VCU1</accession>
<dbReference type="Proteomes" id="UP000241463">
    <property type="component" value="Segment"/>
</dbReference>
<reference evidence="2 3" key="1">
    <citation type="submission" date="2018-01" db="EMBL/GenBank/DDBJ databases">
        <title>Lactobacillus phages that infect wine-derived L. plantarum strains.</title>
        <authorList>
            <person name="Kyrkou I."/>
            <person name="Hestbjerg Hansen L."/>
        </authorList>
    </citation>
    <scope>NUCLEOTIDE SEQUENCE [LARGE SCALE GENOMIC DNA]</scope>
</reference>
<keyword evidence="2" id="KW-0540">Nuclease</keyword>
<organism evidence="2 3">
    <name type="scientific">Lactobacillus phage Bacchae</name>
    <dbReference type="NCBI Taxonomy" id="2079429"/>
    <lineage>
        <taxon>Viruses</taxon>
        <taxon>Duplodnaviria</taxon>
        <taxon>Heunggongvirae</taxon>
        <taxon>Uroviricota</taxon>
        <taxon>Caudoviricetes</taxon>
        <taxon>Herelleviridae</taxon>
        <taxon>Harbinvirus</taxon>
        <taxon>Harbinvirus bacchae</taxon>
    </lineage>
</organism>
<feature type="domain" description="HNH endonuclease 5" evidence="1">
    <location>
        <begin position="127"/>
        <end position="160"/>
    </location>
</feature>
<evidence type="ECO:0000313" key="3">
    <source>
        <dbReference type="Proteomes" id="UP000241463"/>
    </source>
</evidence>
<dbReference type="CDD" id="cd00085">
    <property type="entry name" value="HNHc"/>
    <property type="match status" value="1"/>
</dbReference>
<name>A0A2K9VCU1_9CAUD</name>
<dbReference type="EMBL" id="MG765277">
    <property type="protein sequence ID" value="AUV60016.1"/>
    <property type="molecule type" value="Genomic_DNA"/>
</dbReference>
<dbReference type="RefSeq" id="YP_009798120.1">
    <property type="nucleotide sequence ID" value="NC_047924.1"/>
</dbReference>
<dbReference type="KEGG" id="vg:54988565"/>
<dbReference type="Pfam" id="PF14279">
    <property type="entry name" value="HNH_5"/>
    <property type="match status" value="1"/>
</dbReference>
<keyword evidence="3" id="KW-1185">Reference proteome</keyword>
<proteinExistence type="predicted"/>